<feature type="compositionally biased region" description="Basic and acidic residues" evidence="10">
    <location>
        <begin position="469"/>
        <end position="478"/>
    </location>
</feature>
<evidence type="ECO:0000256" key="10">
    <source>
        <dbReference type="SAM" id="MobiDB-lite"/>
    </source>
</evidence>
<dbReference type="CDD" id="cd18787">
    <property type="entry name" value="SF2_C_DEAD"/>
    <property type="match status" value="1"/>
</dbReference>
<dbReference type="KEGG" id="tot:TOT_030000373"/>
<dbReference type="GO" id="GO:0005524">
    <property type="term" value="F:ATP binding"/>
    <property type="evidence" value="ECO:0007669"/>
    <property type="project" value="UniProtKB-KW"/>
</dbReference>
<evidence type="ECO:0000256" key="5">
    <source>
        <dbReference type="ARBA" id="ARBA00022840"/>
    </source>
</evidence>
<name>J4D901_THEOR</name>
<dbReference type="OrthoDB" id="196131at2759"/>
<evidence type="ECO:0000313" key="14">
    <source>
        <dbReference type="EMBL" id="BAM41110.1"/>
    </source>
</evidence>
<dbReference type="EC" id="3.6.4.13" evidence="1"/>
<dbReference type="AlphaFoldDB" id="J4D901"/>
<dbReference type="eggNOG" id="KOG0335">
    <property type="taxonomic scope" value="Eukaryota"/>
</dbReference>
<evidence type="ECO:0000259" key="13">
    <source>
        <dbReference type="PROSITE" id="PS51195"/>
    </source>
</evidence>
<feature type="short sequence motif" description="Q motif" evidence="8">
    <location>
        <begin position="246"/>
        <end position="274"/>
    </location>
</feature>
<dbReference type="InterPro" id="IPR044763">
    <property type="entry name" value="Ded1/Dbp1_DEADc"/>
</dbReference>
<dbReference type="EMBL" id="AP011948">
    <property type="protein sequence ID" value="BAM41110.1"/>
    <property type="molecule type" value="Genomic_DNA"/>
</dbReference>
<dbReference type="OMA" id="AGCDICV"/>
<dbReference type="InterPro" id="IPR027417">
    <property type="entry name" value="P-loop_NTPase"/>
</dbReference>
<dbReference type="Gene3D" id="3.40.50.300">
    <property type="entry name" value="P-loop containing nucleotide triphosphate hydrolases"/>
    <property type="match status" value="2"/>
</dbReference>
<dbReference type="GO" id="GO:0003723">
    <property type="term" value="F:RNA binding"/>
    <property type="evidence" value="ECO:0007669"/>
    <property type="project" value="UniProtKB-KW"/>
</dbReference>
<proteinExistence type="inferred from homology"/>
<feature type="compositionally biased region" description="Polar residues" evidence="10">
    <location>
        <begin position="450"/>
        <end position="468"/>
    </location>
</feature>
<dbReference type="InterPro" id="IPR014001">
    <property type="entry name" value="Helicase_ATP-bd"/>
</dbReference>
<feature type="compositionally biased region" description="Low complexity" evidence="10">
    <location>
        <begin position="169"/>
        <end position="183"/>
    </location>
</feature>
<dbReference type="Pfam" id="PF00271">
    <property type="entry name" value="Helicase_C"/>
    <property type="match status" value="1"/>
</dbReference>
<dbReference type="SMART" id="SM00487">
    <property type="entry name" value="DEXDc"/>
    <property type="match status" value="1"/>
</dbReference>
<dbReference type="PROSITE" id="PS00039">
    <property type="entry name" value="DEAD_ATP_HELICASE"/>
    <property type="match status" value="1"/>
</dbReference>
<dbReference type="Proteomes" id="UP000003786">
    <property type="component" value="Chromosome 3"/>
</dbReference>
<dbReference type="GO" id="GO:0003724">
    <property type="term" value="F:RNA helicase activity"/>
    <property type="evidence" value="ECO:0007669"/>
    <property type="project" value="UniProtKB-EC"/>
</dbReference>
<evidence type="ECO:0000313" key="15">
    <source>
        <dbReference type="Proteomes" id="UP000003786"/>
    </source>
</evidence>
<feature type="domain" description="DEAD-box RNA helicase Q" evidence="13">
    <location>
        <begin position="246"/>
        <end position="274"/>
    </location>
</feature>
<evidence type="ECO:0000256" key="8">
    <source>
        <dbReference type="PROSITE-ProRule" id="PRU00552"/>
    </source>
</evidence>
<feature type="compositionally biased region" description="Basic and acidic residues" evidence="10">
    <location>
        <begin position="97"/>
        <end position="113"/>
    </location>
</feature>
<keyword evidence="3 9" id="KW-0378">Hydrolase</keyword>
<dbReference type="InterPro" id="IPR014014">
    <property type="entry name" value="RNA_helicase_DEAD_Q_motif"/>
</dbReference>
<feature type="domain" description="Helicase C-terminal" evidence="12">
    <location>
        <begin position="529"/>
        <end position="679"/>
    </location>
</feature>
<dbReference type="RefSeq" id="XP_009691411.1">
    <property type="nucleotide sequence ID" value="XM_009693116.1"/>
</dbReference>
<evidence type="ECO:0000259" key="12">
    <source>
        <dbReference type="PROSITE" id="PS51194"/>
    </source>
</evidence>
<dbReference type="GeneID" id="20715554"/>
<dbReference type="CDD" id="cd17967">
    <property type="entry name" value="DEADc_DDX3_DDX4"/>
    <property type="match status" value="1"/>
</dbReference>
<dbReference type="PROSITE" id="PS51192">
    <property type="entry name" value="HELICASE_ATP_BIND_1"/>
    <property type="match status" value="1"/>
</dbReference>
<feature type="domain" description="Helicase ATP-binding" evidence="11">
    <location>
        <begin position="277"/>
        <end position="506"/>
    </location>
</feature>
<dbReference type="PROSITE" id="PS51195">
    <property type="entry name" value="Q_MOTIF"/>
    <property type="match status" value="1"/>
</dbReference>
<keyword evidence="2 9" id="KW-0547">Nucleotide-binding</keyword>
<protein>
    <recommendedName>
        <fullName evidence="1">RNA helicase</fullName>
        <ecNumber evidence="1">3.6.4.13</ecNumber>
    </recommendedName>
</protein>
<dbReference type="InterPro" id="IPR011545">
    <property type="entry name" value="DEAD/DEAH_box_helicase_dom"/>
</dbReference>
<keyword evidence="4 9" id="KW-0347">Helicase</keyword>
<accession>J4D901</accession>
<dbReference type="VEuPathDB" id="PiroplasmaDB:TOT_030000373"/>
<dbReference type="Pfam" id="PF00270">
    <property type="entry name" value="DEAD"/>
    <property type="match status" value="1"/>
</dbReference>
<evidence type="ECO:0000256" key="4">
    <source>
        <dbReference type="ARBA" id="ARBA00022806"/>
    </source>
</evidence>
<evidence type="ECO:0000256" key="2">
    <source>
        <dbReference type="ARBA" id="ARBA00022741"/>
    </source>
</evidence>
<dbReference type="InterPro" id="IPR001650">
    <property type="entry name" value="Helicase_C-like"/>
</dbReference>
<gene>
    <name evidence="14" type="ORF">TOT_030000373</name>
</gene>
<dbReference type="FunFam" id="3.40.50.300:FF:000008">
    <property type="entry name" value="ATP-dependent RNA helicase RhlB"/>
    <property type="match status" value="1"/>
</dbReference>
<feature type="region of interest" description="Disordered" evidence="10">
    <location>
        <begin position="450"/>
        <end position="478"/>
    </location>
</feature>
<evidence type="ECO:0000256" key="9">
    <source>
        <dbReference type="RuleBase" id="RU000492"/>
    </source>
</evidence>
<dbReference type="GO" id="GO:0016787">
    <property type="term" value="F:hydrolase activity"/>
    <property type="evidence" value="ECO:0007669"/>
    <property type="project" value="UniProtKB-KW"/>
</dbReference>
<keyword evidence="15" id="KW-1185">Reference proteome</keyword>
<evidence type="ECO:0000256" key="3">
    <source>
        <dbReference type="ARBA" id="ARBA00022801"/>
    </source>
</evidence>
<dbReference type="PANTHER" id="PTHR47958">
    <property type="entry name" value="ATP-DEPENDENT RNA HELICASE DBP3"/>
    <property type="match status" value="1"/>
</dbReference>
<evidence type="ECO:0000256" key="1">
    <source>
        <dbReference type="ARBA" id="ARBA00012552"/>
    </source>
</evidence>
<feature type="region of interest" description="Disordered" evidence="10">
    <location>
        <begin position="89"/>
        <end position="195"/>
    </location>
</feature>
<evidence type="ECO:0000259" key="11">
    <source>
        <dbReference type="PROSITE" id="PS51192"/>
    </source>
</evidence>
<sequence length="731" mass="82164">MRRIKFLAQHYEKTGIIKQNRLFQGGDLYEETKPVKKIYLPPGRRNPPADSSSNYKPFKNYTKNNGTFNYTHTCLLAFVQRRQFFSSQDDQSASYVRNDKASSFRDKENKPFESRNFSDNARDQVSSTSQSSTHAGDTMVNRTIPLESNERTSFSSHEKSVHASTDRNTSFGTSSSVGSSRFTKAFASPKPPTSWAVRGDRRYYEEKEADIFEPLKSRMSTGINFNSYDNIPVQMTGHLSSSIKPIEEFDSAVHPMLLSNIKKVNYNKPTPIQRHSISVILENRDLMACAQTGSGKTAAFLLPIVTCMLKTGPPKAPALNAMYSNKVALPVCLVLSPTRELAVQIYAEARKFNFGTGIRTVVLYGGSEVRRQLIELERGCDICVATPGRLTDLVERRKVLFSCIKYLVLDEADRMLDMGFAPQIRAIVTHPSMPGGGKYGDNYHQGYTSGQLGSGRYESTSGRQQLSQGEKEEKAGEERQTVMFSATFPKEIQQLAKEFLNDYIYLAVGRVGSTNEFIKQRMVYADQDQKVKYLIKLLKENTNLGGLVLIFVETKKRADLIEGYLLKENFKAVNIHGDRSQEDREKALSLFKAGVRPIMVATDVAARGLDISNITHVINCDLPTNIDDYVHRIGRTGRAGNVGIATSLVNESNRPILKDLLLLLQESNQEVPVWFKKLVTTVSAPGNLKRVSSKNKFNNSGINKDIRAENEVATYNYGKGKTFQEFEDDWW</sequence>
<feature type="compositionally biased region" description="Basic and acidic residues" evidence="10">
    <location>
        <begin position="156"/>
        <end position="165"/>
    </location>
</feature>
<reference evidence="14 15" key="1">
    <citation type="journal article" date="2012" name="MBio">
        <title>Comparative genome analysis of three eukaryotic parasites with differing abilities to transform leukocytes reveals key mediators of Theileria-induced leukocyte transformation.</title>
        <authorList>
            <person name="Hayashida K."/>
            <person name="Hara Y."/>
            <person name="Abe T."/>
            <person name="Yamasaki C."/>
            <person name="Toyoda A."/>
            <person name="Kosuge T."/>
            <person name="Suzuki Y."/>
            <person name="Sato Y."/>
            <person name="Kawashima S."/>
            <person name="Katayama T."/>
            <person name="Wakaguri H."/>
            <person name="Inoue N."/>
            <person name="Homma K."/>
            <person name="Tada-Umezaki M."/>
            <person name="Yagi Y."/>
            <person name="Fujii Y."/>
            <person name="Habara T."/>
            <person name="Kanehisa M."/>
            <person name="Watanabe H."/>
            <person name="Ito K."/>
            <person name="Gojobori T."/>
            <person name="Sugawara H."/>
            <person name="Imanishi T."/>
            <person name="Weir W."/>
            <person name="Gardner M."/>
            <person name="Pain A."/>
            <person name="Shiels B."/>
            <person name="Hattori M."/>
            <person name="Nene V."/>
            <person name="Sugimoto C."/>
        </authorList>
    </citation>
    <scope>NUCLEOTIDE SEQUENCE [LARGE SCALE GENOMIC DNA]</scope>
    <source>
        <strain evidence="14 15">Shintoku</strain>
    </source>
</reference>
<dbReference type="SUPFAM" id="SSF52540">
    <property type="entry name" value="P-loop containing nucleoside triphosphate hydrolases"/>
    <property type="match status" value="1"/>
</dbReference>
<feature type="compositionally biased region" description="Polar residues" evidence="10">
    <location>
        <begin position="115"/>
        <end position="135"/>
    </location>
</feature>
<organism evidence="14 15">
    <name type="scientific">Theileria orientalis strain Shintoku</name>
    <dbReference type="NCBI Taxonomy" id="869250"/>
    <lineage>
        <taxon>Eukaryota</taxon>
        <taxon>Sar</taxon>
        <taxon>Alveolata</taxon>
        <taxon>Apicomplexa</taxon>
        <taxon>Aconoidasida</taxon>
        <taxon>Piroplasmida</taxon>
        <taxon>Theileriidae</taxon>
        <taxon>Theileria</taxon>
    </lineage>
</organism>
<dbReference type="SMART" id="SM00490">
    <property type="entry name" value="HELICc"/>
    <property type="match status" value="1"/>
</dbReference>
<evidence type="ECO:0000256" key="7">
    <source>
        <dbReference type="ARBA" id="ARBA00047984"/>
    </source>
</evidence>
<keyword evidence="5 9" id="KW-0067">ATP-binding</keyword>
<dbReference type="PROSITE" id="PS51194">
    <property type="entry name" value="HELICASE_CTER"/>
    <property type="match status" value="1"/>
</dbReference>
<keyword evidence="6" id="KW-0694">RNA-binding</keyword>
<dbReference type="STRING" id="869250.J4D901"/>
<evidence type="ECO:0000256" key="6">
    <source>
        <dbReference type="ARBA" id="ARBA00022884"/>
    </source>
</evidence>
<comment type="catalytic activity">
    <reaction evidence="7">
        <text>ATP + H2O = ADP + phosphate + H(+)</text>
        <dbReference type="Rhea" id="RHEA:13065"/>
        <dbReference type="ChEBI" id="CHEBI:15377"/>
        <dbReference type="ChEBI" id="CHEBI:15378"/>
        <dbReference type="ChEBI" id="CHEBI:30616"/>
        <dbReference type="ChEBI" id="CHEBI:43474"/>
        <dbReference type="ChEBI" id="CHEBI:456216"/>
        <dbReference type="EC" id="3.6.4.13"/>
    </reaction>
</comment>
<comment type="similarity">
    <text evidence="9">Belongs to the DEAD box helicase family.</text>
</comment>
<dbReference type="InterPro" id="IPR000629">
    <property type="entry name" value="RNA-helicase_DEAD-box_CS"/>
</dbReference>